<comment type="subcellular location">
    <subcellularLocation>
        <location evidence="1">Nucleus</location>
    </subcellularLocation>
</comment>
<evidence type="ECO:0000256" key="5">
    <source>
        <dbReference type="ARBA" id="ARBA00023242"/>
    </source>
</evidence>
<evidence type="ECO:0000256" key="6">
    <source>
        <dbReference type="SAM" id="MobiDB-lite"/>
    </source>
</evidence>
<dbReference type="InterPro" id="IPR015300">
    <property type="entry name" value="DNA-bd_pseudobarrel_sf"/>
</dbReference>
<name>A0A6P6A5P7_DURZI</name>
<dbReference type="GO" id="GO:0003677">
    <property type="term" value="F:DNA binding"/>
    <property type="evidence" value="ECO:0007669"/>
    <property type="project" value="UniProtKB-KW"/>
</dbReference>
<evidence type="ECO:0000313" key="8">
    <source>
        <dbReference type="RefSeq" id="XP_022760122.1"/>
    </source>
</evidence>
<protein>
    <submittedName>
        <fullName evidence="8">B3 domain-containing protein At3g24850</fullName>
    </submittedName>
</protein>
<dbReference type="Pfam" id="PF03754">
    <property type="entry name" value="At2g31720-like"/>
    <property type="match status" value="1"/>
</dbReference>
<evidence type="ECO:0000256" key="3">
    <source>
        <dbReference type="ARBA" id="ARBA00023125"/>
    </source>
</evidence>
<evidence type="ECO:0000256" key="2">
    <source>
        <dbReference type="ARBA" id="ARBA00023015"/>
    </source>
</evidence>
<dbReference type="CDD" id="cd10017">
    <property type="entry name" value="B3_DNA"/>
    <property type="match status" value="1"/>
</dbReference>
<dbReference type="Proteomes" id="UP000515121">
    <property type="component" value="Unplaced"/>
</dbReference>
<dbReference type="PANTHER" id="PTHR31541">
    <property type="entry name" value="B3 DOMAIN PLANT PROTEIN-RELATED"/>
    <property type="match status" value="1"/>
</dbReference>
<proteinExistence type="predicted"/>
<dbReference type="AlphaFoldDB" id="A0A6P6A5P7"/>
<evidence type="ECO:0000256" key="1">
    <source>
        <dbReference type="ARBA" id="ARBA00004123"/>
    </source>
</evidence>
<reference evidence="8" key="1">
    <citation type="submission" date="2025-08" db="UniProtKB">
        <authorList>
            <consortium name="RefSeq"/>
        </authorList>
    </citation>
    <scope>IDENTIFICATION</scope>
    <source>
        <tissue evidence="8">Fruit stalk</tissue>
    </source>
</reference>
<evidence type="ECO:0000256" key="4">
    <source>
        <dbReference type="ARBA" id="ARBA00023163"/>
    </source>
</evidence>
<keyword evidence="4" id="KW-0804">Transcription</keyword>
<dbReference type="InterPro" id="IPR005508">
    <property type="entry name" value="At2g31720-like"/>
</dbReference>
<keyword evidence="3" id="KW-0238">DNA-binding</keyword>
<accession>A0A6P6A5P7</accession>
<dbReference type="GO" id="GO:0005634">
    <property type="term" value="C:nucleus"/>
    <property type="evidence" value="ECO:0007669"/>
    <property type="project" value="UniProtKB-SubCell"/>
</dbReference>
<keyword evidence="7" id="KW-1185">Reference proteome</keyword>
<keyword evidence="2" id="KW-0805">Transcription regulation</keyword>
<dbReference type="PANTHER" id="PTHR31541:SF60">
    <property type="entry name" value="TF-B3 DOMAIN-CONTAINING PROTEIN"/>
    <property type="match status" value="1"/>
</dbReference>
<sequence length="345" mass="39944">MEAKKKNMSLKDWKDGEKDKDWTAFNCLVDVAVAAREEYEKERLMKENMSRGEEFNHQTIEENKLVAFPRYVPYPQKPSLTKEKSVDDKPFTFIQHKTLTADSFEKQGFVADESKNCRTSVRIFGTEISIKESETEEISSKHADSVSPKKQSFQRNKPIEEQRVNLKRCFESAETSSGVKNQKRRKQKQNCMGIFCPGDEPPQPGLPERLKKMIKDMGGADEKLIIQKSLFKTDRSRHHNRLSIPMNQIKAEFLTDEEKDVLKESSNNKDSKGIEALVIDPSLQTRDMTFKRWDMKKPSGKTCSIYALLKEWNSVVKENNLKVNDVIQLWSFRVNSKLHFALVIV</sequence>
<gene>
    <name evidence="8" type="primary">LOC111306565</name>
</gene>
<dbReference type="SUPFAM" id="SSF101936">
    <property type="entry name" value="DNA-binding pseudobarrel domain"/>
    <property type="match status" value="1"/>
</dbReference>
<dbReference type="InterPro" id="IPR003340">
    <property type="entry name" value="B3_DNA-bd"/>
</dbReference>
<dbReference type="GeneID" id="111306565"/>
<dbReference type="Gene3D" id="2.40.330.10">
    <property type="entry name" value="DNA-binding pseudobarrel domain"/>
    <property type="match status" value="1"/>
</dbReference>
<organism evidence="7 8">
    <name type="scientific">Durio zibethinus</name>
    <name type="common">Durian</name>
    <dbReference type="NCBI Taxonomy" id="66656"/>
    <lineage>
        <taxon>Eukaryota</taxon>
        <taxon>Viridiplantae</taxon>
        <taxon>Streptophyta</taxon>
        <taxon>Embryophyta</taxon>
        <taxon>Tracheophyta</taxon>
        <taxon>Spermatophyta</taxon>
        <taxon>Magnoliopsida</taxon>
        <taxon>eudicotyledons</taxon>
        <taxon>Gunneridae</taxon>
        <taxon>Pentapetalae</taxon>
        <taxon>rosids</taxon>
        <taxon>malvids</taxon>
        <taxon>Malvales</taxon>
        <taxon>Malvaceae</taxon>
        <taxon>Helicteroideae</taxon>
        <taxon>Durio</taxon>
    </lineage>
</organism>
<feature type="compositionally biased region" description="Basic and acidic residues" evidence="6">
    <location>
        <begin position="134"/>
        <end position="144"/>
    </location>
</feature>
<keyword evidence="5" id="KW-0539">Nucleus</keyword>
<feature type="region of interest" description="Disordered" evidence="6">
    <location>
        <begin position="134"/>
        <end position="155"/>
    </location>
</feature>
<dbReference type="OrthoDB" id="986572at2759"/>
<dbReference type="KEGG" id="dzi:111306565"/>
<evidence type="ECO:0000313" key="7">
    <source>
        <dbReference type="Proteomes" id="UP000515121"/>
    </source>
</evidence>
<dbReference type="RefSeq" id="XP_022760122.1">
    <property type="nucleotide sequence ID" value="XM_022904387.1"/>
</dbReference>